<dbReference type="Gene3D" id="3.40.630.30">
    <property type="match status" value="1"/>
</dbReference>
<accession>A0A2H0YSY3</accession>
<dbReference type="Pfam" id="PF16199">
    <property type="entry name" value="Radical_SAM_C"/>
    <property type="match status" value="1"/>
</dbReference>
<reference evidence="18" key="1">
    <citation type="submission" date="2017-09" db="EMBL/GenBank/DDBJ databases">
        <title>Depth-based differentiation of microbial function through sediment-hosted aquifers and enrichment of novel symbionts in the deep terrestrial subsurface.</title>
        <authorList>
            <person name="Probst A.J."/>
            <person name="Ladd B."/>
            <person name="Jarett J.K."/>
            <person name="Geller-Mcgrath D.E."/>
            <person name="Sieber C.M.K."/>
            <person name="Emerson J.B."/>
            <person name="Anantharaman K."/>
            <person name="Thomas B.C."/>
            <person name="Malmstrom R."/>
            <person name="Stieglmeier M."/>
            <person name="Klingl A."/>
            <person name="Woyke T."/>
            <person name="Ryan C.M."/>
            <person name="Banfield J.F."/>
        </authorList>
    </citation>
    <scope>NUCLEOTIDE SEQUENCE [LARGE SCALE GENOMIC DNA]</scope>
</reference>
<evidence type="ECO:0000256" key="13">
    <source>
        <dbReference type="ARBA" id="ARBA00023315"/>
    </source>
</evidence>
<dbReference type="AlphaFoldDB" id="A0A2H0YSY3"/>
<dbReference type="PROSITE" id="PS51918">
    <property type="entry name" value="RADICAL_SAM"/>
    <property type="match status" value="1"/>
</dbReference>
<dbReference type="GO" id="GO:0106261">
    <property type="term" value="F:tRNA uridine(34) acetyltransferase activity"/>
    <property type="evidence" value="ECO:0007669"/>
    <property type="project" value="UniProtKB-EC"/>
</dbReference>
<dbReference type="SMART" id="SM00729">
    <property type="entry name" value="Elp3"/>
    <property type="match status" value="1"/>
</dbReference>
<evidence type="ECO:0000256" key="9">
    <source>
        <dbReference type="ARBA" id="ARBA00022723"/>
    </source>
</evidence>
<keyword evidence="12" id="KW-0411">Iron-sulfur</keyword>
<dbReference type="SFLD" id="SFLDS00029">
    <property type="entry name" value="Radical_SAM"/>
    <property type="match status" value="1"/>
</dbReference>
<dbReference type="NCBIfam" id="TIGR01211">
    <property type="entry name" value="ELP3"/>
    <property type="match status" value="1"/>
</dbReference>
<dbReference type="CDD" id="cd04301">
    <property type="entry name" value="NAT_SF"/>
    <property type="match status" value="1"/>
</dbReference>
<dbReference type="PANTHER" id="PTHR11135">
    <property type="entry name" value="HISTONE ACETYLTRANSFERASE-RELATED"/>
    <property type="match status" value="1"/>
</dbReference>
<keyword evidence="9" id="KW-0479">Metal-binding</keyword>
<keyword evidence="10" id="KW-0694">RNA-binding</keyword>
<evidence type="ECO:0000256" key="10">
    <source>
        <dbReference type="ARBA" id="ARBA00022884"/>
    </source>
</evidence>
<dbReference type="Pfam" id="PF04055">
    <property type="entry name" value="Radical_SAM"/>
    <property type="match status" value="1"/>
</dbReference>
<evidence type="ECO:0000256" key="6">
    <source>
        <dbReference type="ARBA" id="ARBA00022679"/>
    </source>
</evidence>
<dbReference type="InterPro" id="IPR006638">
    <property type="entry name" value="Elp3/MiaA/NifB-like_rSAM"/>
</dbReference>
<evidence type="ECO:0000256" key="5">
    <source>
        <dbReference type="ARBA" id="ARBA00022555"/>
    </source>
</evidence>
<dbReference type="InterPro" id="IPR034687">
    <property type="entry name" value="ELP3-like"/>
</dbReference>
<evidence type="ECO:0000256" key="12">
    <source>
        <dbReference type="ARBA" id="ARBA00023014"/>
    </source>
</evidence>
<evidence type="ECO:0000256" key="1">
    <source>
        <dbReference type="ARBA" id="ARBA00001966"/>
    </source>
</evidence>
<comment type="cofactor">
    <cofactor evidence="1">
        <name>[4Fe-4S] cluster</name>
        <dbReference type="ChEBI" id="CHEBI:49883"/>
    </cofactor>
</comment>
<dbReference type="InterPro" id="IPR016181">
    <property type="entry name" value="Acyl_CoA_acyltransferase"/>
</dbReference>
<evidence type="ECO:0000256" key="2">
    <source>
        <dbReference type="ARBA" id="ARBA00005217"/>
    </source>
</evidence>
<sequence length="547" mass="62890">MVFSAKFLSMNTNQTNKIIKRLLKFAPTDEAGLHQFKRLIAKDSGLSIITNANLLKVYRQYLKQTNAKPKKDLLRVLKRRAIRTLSGVAPITVLTKVYPCPGRCVYCPTEVRMPKSYLSSEPAAQRAMVNKFDPFKQVKSRIKQLEINGHAADKIELIILGGTWSFYQKKYQAWFIKRCFEAANGRSSKNLTSAQKLNEKVKHRIIGLTLETRPDYVTAKECWRMRELGCTHVQIGVQSLDQKVLNLNQRDDSIKNIGRATGLLRDFGFKITYHIMPGLPGATPASDLKTFKKLFSELNFQPDMLKIYPTLVVKNSFLHSWWKQGKFKPYNDKILRDLLIKIKKTIPPYVRINRMIRDIPGGDIMAGNLITNLRQKLQEQGVACQCIRCREVRDEKFSEKDLRLVKRVYSAGQGNEYFLSFENQDKKKLFAFVRLRLPGEIYLKTKPVKLIRFFDKKEITAETATWAFDNATALIRELHTYGELIPVGSKSKAVQHIGLGKRLMAEAEKIAKTRGYKKMVVISGIGVREYYRKLGYKEEKTYMAKGL</sequence>
<keyword evidence="8" id="KW-0819">tRNA processing</keyword>
<dbReference type="InterPro" id="IPR000182">
    <property type="entry name" value="GNAT_dom"/>
</dbReference>
<comment type="caution">
    <text evidence="17">The sequence shown here is derived from an EMBL/GenBank/DDBJ whole genome shotgun (WGS) entry which is preliminary data.</text>
</comment>
<evidence type="ECO:0000256" key="14">
    <source>
        <dbReference type="ARBA" id="ARBA00044771"/>
    </source>
</evidence>
<comment type="similarity">
    <text evidence="3">Belongs to the ELP3 family.</text>
</comment>
<evidence type="ECO:0000256" key="15">
    <source>
        <dbReference type="ARBA" id="ARBA00047372"/>
    </source>
</evidence>
<dbReference type="GO" id="GO:0005737">
    <property type="term" value="C:cytoplasm"/>
    <property type="evidence" value="ECO:0007669"/>
    <property type="project" value="TreeGrafter"/>
</dbReference>
<dbReference type="GO" id="GO:0051539">
    <property type="term" value="F:4 iron, 4 sulfur cluster binding"/>
    <property type="evidence" value="ECO:0007669"/>
    <property type="project" value="UniProtKB-KW"/>
</dbReference>
<dbReference type="Proteomes" id="UP000236845">
    <property type="component" value="Unassembled WGS sequence"/>
</dbReference>
<name>A0A2H0YSY3_9BACT</name>
<dbReference type="SFLD" id="SFLDF00344">
    <property type="entry name" value="ELP3-like"/>
    <property type="match status" value="1"/>
</dbReference>
<evidence type="ECO:0000256" key="3">
    <source>
        <dbReference type="ARBA" id="ARBA00005494"/>
    </source>
</evidence>
<dbReference type="Pfam" id="PF00583">
    <property type="entry name" value="Acetyltransf_1"/>
    <property type="match status" value="1"/>
</dbReference>
<gene>
    <name evidence="17" type="ORF">COT26_00985</name>
</gene>
<keyword evidence="4" id="KW-0004">4Fe-4S</keyword>
<dbReference type="EMBL" id="PEXW01000020">
    <property type="protein sequence ID" value="PIS40862.1"/>
    <property type="molecule type" value="Genomic_DNA"/>
</dbReference>
<evidence type="ECO:0000256" key="7">
    <source>
        <dbReference type="ARBA" id="ARBA00022691"/>
    </source>
</evidence>
<keyword evidence="6" id="KW-0808">Transferase</keyword>
<dbReference type="Gene3D" id="3.80.30.20">
    <property type="entry name" value="tm_1862 like domain"/>
    <property type="match status" value="1"/>
</dbReference>
<keyword evidence="7" id="KW-0949">S-adenosyl-L-methionine</keyword>
<feature type="domain" description="Radical SAM core" evidence="16">
    <location>
        <begin position="85"/>
        <end position="357"/>
    </location>
</feature>
<evidence type="ECO:0000259" key="16">
    <source>
        <dbReference type="PROSITE" id="PS51918"/>
    </source>
</evidence>
<dbReference type="SUPFAM" id="SSF102114">
    <property type="entry name" value="Radical SAM enzymes"/>
    <property type="match status" value="1"/>
</dbReference>
<keyword evidence="11" id="KW-0408">Iron</keyword>
<dbReference type="GO" id="GO:0002926">
    <property type="term" value="P:tRNA wobble base 5-methoxycarbonylmethyl-2-thiouridinylation"/>
    <property type="evidence" value="ECO:0007669"/>
    <property type="project" value="TreeGrafter"/>
</dbReference>
<dbReference type="InterPro" id="IPR032432">
    <property type="entry name" value="Radical_SAM_C"/>
</dbReference>
<dbReference type="InterPro" id="IPR007197">
    <property type="entry name" value="rSAM"/>
</dbReference>
<dbReference type="InterPro" id="IPR058240">
    <property type="entry name" value="rSAM_sf"/>
</dbReference>
<dbReference type="InterPro" id="IPR039661">
    <property type="entry name" value="ELP3"/>
</dbReference>
<evidence type="ECO:0000256" key="4">
    <source>
        <dbReference type="ARBA" id="ARBA00022485"/>
    </source>
</evidence>
<dbReference type="CDD" id="cd01335">
    <property type="entry name" value="Radical_SAM"/>
    <property type="match status" value="1"/>
</dbReference>
<dbReference type="GO" id="GO:0000049">
    <property type="term" value="F:tRNA binding"/>
    <property type="evidence" value="ECO:0007669"/>
    <property type="project" value="UniProtKB-KW"/>
</dbReference>
<proteinExistence type="inferred from homology"/>
<evidence type="ECO:0000313" key="18">
    <source>
        <dbReference type="Proteomes" id="UP000236845"/>
    </source>
</evidence>
<evidence type="ECO:0000313" key="17">
    <source>
        <dbReference type="EMBL" id="PIS40862.1"/>
    </source>
</evidence>
<comment type="catalytic activity">
    <reaction evidence="15">
        <text>uridine(34) in tRNA + acetyl-CoA + S-adenosyl-L-methionine + H2O = 5-(carboxymethyl)uridine(34) in tRNA + 5'-deoxyadenosine + L-methionine + CoA + 2 H(+)</text>
        <dbReference type="Rhea" id="RHEA:61020"/>
        <dbReference type="Rhea" id="RHEA-COMP:10407"/>
        <dbReference type="Rhea" id="RHEA-COMP:11727"/>
        <dbReference type="ChEBI" id="CHEBI:15377"/>
        <dbReference type="ChEBI" id="CHEBI:15378"/>
        <dbReference type="ChEBI" id="CHEBI:17319"/>
        <dbReference type="ChEBI" id="CHEBI:57287"/>
        <dbReference type="ChEBI" id="CHEBI:57288"/>
        <dbReference type="ChEBI" id="CHEBI:57844"/>
        <dbReference type="ChEBI" id="CHEBI:59789"/>
        <dbReference type="ChEBI" id="CHEBI:65315"/>
        <dbReference type="ChEBI" id="CHEBI:74882"/>
        <dbReference type="EC" id="2.3.1.311"/>
    </reaction>
    <physiologicalReaction direction="left-to-right" evidence="15">
        <dbReference type="Rhea" id="RHEA:61021"/>
    </physiologicalReaction>
</comment>
<dbReference type="SUPFAM" id="SSF55729">
    <property type="entry name" value="Acyl-CoA N-acyltransferases (Nat)"/>
    <property type="match status" value="1"/>
</dbReference>
<comment type="pathway">
    <text evidence="2">tRNA modification.</text>
</comment>
<dbReference type="EC" id="2.3.1.311" evidence="14"/>
<dbReference type="PANTHER" id="PTHR11135:SF2">
    <property type="entry name" value="ELONGATOR COMPLEX PROTEIN 3"/>
    <property type="match status" value="1"/>
</dbReference>
<dbReference type="InterPro" id="IPR023404">
    <property type="entry name" value="rSAM_horseshoe"/>
</dbReference>
<evidence type="ECO:0000256" key="8">
    <source>
        <dbReference type="ARBA" id="ARBA00022694"/>
    </source>
</evidence>
<dbReference type="GO" id="GO:0033588">
    <property type="term" value="C:elongator holoenzyme complex"/>
    <property type="evidence" value="ECO:0007669"/>
    <property type="project" value="TreeGrafter"/>
</dbReference>
<protein>
    <recommendedName>
        <fullName evidence="14">tRNA carboxymethyluridine synthase</fullName>
        <ecNumber evidence="14">2.3.1.311</ecNumber>
    </recommendedName>
</protein>
<keyword evidence="13" id="KW-0012">Acyltransferase</keyword>
<evidence type="ECO:0000256" key="11">
    <source>
        <dbReference type="ARBA" id="ARBA00023004"/>
    </source>
</evidence>
<keyword evidence="5" id="KW-0820">tRNA-binding</keyword>
<dbReference type="SFLD" id="SFLDG01086">
    <property type="entry name" value="elongater_protein-like"/>
    <property type="match status" value="1"/>
</dbReference>
<organism evidence="17 18">
    <name type="scientific">Candidatus Kerfeldbacteria bacterium CG08_land_8_20_14_0_20_43_14</name>
    <dbReference type="NCBI Taxonomy" id="2014246"/>
    <lineage>
        <taxon>Bacteria</taxon>
        <taxon>Candidatus Kerfeldiibacteriota</taxon>
    </lineage>
</organism>
<dbReference type="GO" id="GO:0046872">
    <property type="term" value="F:metal ion binding"/>
    <property type="evidence" value="ECO:0007669"/>
    <property type="project" value="UniProtKB-KW"/>
</dbReference>